<evidence type="ECO:0000256" key="1">
    <source>
        <dbReference type="SAM" id="Phobius"/>
    </source>
</evidence>
<keyword evidence="1" id="KW-0812">Transmembrane</keyword>
<organism evidence="2 3">
    <name type="scientific">Orchesella dallaii</name>
    <dbReference type="NCBI Taxonomy" id="48710"/>
    <lineage>
        <taxon>Eukaryota</taxon>
        <taxon>Metazoa</taxon>
        <taxon>Ecdysozoa</taxon>
        <taxon>Arthropoda</taxon>
        <taxon>Hexapoda</taxon>
        <taxon>Collembola</taxon>
        <taxon>Entomobryomorpha</taxon>
        <taxon>Entomobryoidea</taxon>
        <taxon>Orchesellidae</taxon>
        <taxon>Orchesellinae</taxon>
        <taxon>Orchesella</taxon>
    </lineage>
</organism>
<sequence>MFIRKISEMKCRTEVFEHILQHNVQVTRNRKFVPTDLLLVSDSTFPPERWGNLALQSQVDEYKLMTIPTVIVSSKSDQSKISYGTFNNLFVVPTISSAILLFVNLNKNSVSIGCFACNQKVVQYTSSLPRNRGHPIEPKRTGFFFEVKFAPIQRKQVRDIHTLLRFWQILHSNLYFDSDFPKLNCLTYDTFRSNEQTGPEECEFLSEYYTQINCTNCEILENQPYLLPSSIYSSRNVFPFSFNTIEFTFQVIFPKERLFDARLTAYLYPFDNKLWLLILISICANLVWMILAHPGEYKHVLLNQISIIFEQECNKLEHLKFWHKLSFLVWLFAAILLRQFYTFTLYTFMTSGITEKDYPQSMVEVLNRDDFELILAPVFAHLMGSDSSIRPDPLENFYLLLLQKAVYIRDKFPINCVHNGTKA</sequence>
<evidence type="ECO:0000313" key="3">
    <source>
        <dbReference type="Proteomes" id="UP001642540"/>
    </source>
</evidence>
<dbReference type="Proteomes" id="UP001642540">
    <property type="component" value="Unassembled WGS sequence"/>
</dbReference>
<protein>
    <submittedName>
        <fullName evidence="2">Uncharacterized protein</fullName>
    </submittedName>
</protein>
<accession>A0ABP1PLP5</accession>
<comment type="caution">
    <text evidence="2">The sequence shown here is derived from an EMBL/GenBank/DDBJ whole genome shotgun (WGS) entry which is preliminary data.</text>
</comment>
<gene>
    <name evidence="2" type="ORF">ODALV1_LOCUS373</name>
</gene>
<feature type="transmembrane region" description="Helical" evidence="1">
    <location>
        <begin position="274"/>
        <end position="291"/>
    </location>
</feature>
<feature type="transmembrane region" description="Helical" evidence="1">
    <location>
        <begin position="327"/>
        <end position="348"/>
    </location>
</feature>
<dbReference type="EMBL" id="CAXLJM020000002">
    <property type="protein sequence ID" value="CAL8068595.1"/>
    <property type="molecule type" value="Genomic_DNA"/>
</dbReference>
<reference evidence="2 3" key="1">
    <citation type="submission" date="2024-08" db="EMBL/GenBank/DDBJ databases">
        <authorList>
            <person name="Cucini C."/>
            <person name="Frati F."/>
        </authorList>
    </citation>
    <scope>NUCLEOTIDE SEQUENCE [LARGE SCALE GENOMIC DNA]</scope>
</reference>
<evidence type="ECO:0000313" key="2">
    <source>
        <dbReference type="EMBL" id="CAL8068595.1"/>
    </source>
</evidence>
<proteinExistence type="predicted"/>
<keyword evidence="1" id="KW-0472">Membrane</keyword>
<keyword evidence="3" id="KW-1185">Reference proteome</keyword>
<keyword evidence="1" id="KW-1133">Transmembrane helix</keyword>
<name>A0ABP1PLP5_9HEXA</name>